<keyword evidence="3" id="KW-0560">Oxidoreductase</keyword>
<dbReference type="PANTHER" id="PTHR43827">
    <property type="entry name" value="2,5-DIKETO-D-GLUCONIC ACID REDUCTASE"/>
    <property type="match status" value="1"/>
</dbReference>
<proteinExistence type="inferred from homology"/>
<reference evidence="5 6" key="1">
    <citation type="submission" date="2024-06" db="EMBL/GenBank/DDBJ databases">
        <title>Thioclava kandeliae sp. nov. from a rhizosphere soil sample of Kandelia candel in a mangrove.</title>
        <authorList>
            <person name="Mu T."/>
        </authorList>
    </citation>
    <scope>NUCLEOTIDE SEQUENCE [LARGE SCALE GENOMIC DNA]</scope>
    <source>
        <strain evidence="5 6">CPCC 100088</strain>
    </source>
</reference>
<feature type="domain" description="NADP-dependent oxidoreductase" evidence="4">
    <location>
        <begin position="17"/>
        <end position="259"/>
    </location>
</feature>
<dbReference type="RefSeq" id="WP_350934265.1">
    <property type="nucleotide sequence ID" value="NZ_JAYWLC010000001.1"/>
</dbReference>
<comment type="similarity">
    <text evidence="1">Belongs to the aldo/keto reductase family.</text>
</comment>
<evidence type="ECO:0000256" key="3">
    <source>
        <dbReference type="ARBA" id="ARBA00023002"/>
    </source>
</evidence>
<accession>A0ABV1SBV8</accession>
<protein>
    <submittedName>
        <fullName evidence="5">Aldo/keto reductase</fullName>
    </submittedName>
</protein>
<dbReference type="PROSITE" id="PS00062">
    <property type="entry name" value="ALDOKETO_REDUCTASE_2"/>
    <property type="match status" value="1"/>
</dbReference>
<dbReference type="InterPro" id="IPR020471">
    <property type="entry name" value="AKR"/>
</dbReference>
<keyword evidence="2" id="KW-0521">NADP</keyword>
<keyword evidence="6" id="KW-1185">Reference proteome</keyword>
<sequence>MAAPLIQLNDGNKIPQLGLGVWQMPEEDAPALIKAATDAGYRHIDTAARYENEAGIGRGIRDCGIPREDLWITTKVWNDHQGYDRTLTAFDESMKKLGLEVLDLYLIHWAMPARDTYIDTWKALIELQTQGRVRSIGVSNFTPDTLTRLIDATGVVPVLNQIELHPAFQQREMRALHDRLGIKTECWSPLGQSQVLSRSELAEIGEKHGKSPAQIALRWHVQNDLIVIPKSANPERIAANIDVFDFTLDAEDMAKIATLDRADGRIGPDPATADFT</sequence>
<dbReference type="PROSITE" id="PS00063">
    <property type="entry name" value="ALDOKETO_REDUCTASE_3"/>
    <property type="match status" value="1"/>
</dbReference>
<dbReference type="Pfam" id="PF00248">
    <property type="entry name" value="Aldo_ket_red"/>
    <property type="match status" value="1"/>
</dbReference>
<evidence type="ECO:0000256" key="2">
    <source>
        <dbReference type="ARBA" id="ARBA00022857"/>
    </source>
</evidence>
<comment type="caution">
    <text evidence="5">The sequence shown here is derived from an EMBL/GenBank/DDBJ whole genome shotgun (WGS) entry which is preliminary data.</text>
</comment>
<evidence type="ECO:0000256" key="1">
    <source>
        <dbReference type="ARBA" id="ARBA00007905"/>
    </source>
</evidence>
<dbReference type="Proteomes" id="UP001438953">
    <property type="component" value="Unassembled WGS sequence"/>
</dbReference>
<name>A0ABV1SBV8_9RHOB</name>
<dbReference type="PRINTS" id="PR00069">
    <property type="entry name" value="ALDKETRDTASE"/>
</dbReference>
<dbReference type="InterPro" id="IPR018170">
    <property type="entry name" value="Aldo/ket_reductase_CS"/>
</dbReference>
<dbReference type="EMBL" id="JAYWLC010000001">
    <property type="protein sequence ID" value="MER5170388.1"/>
    <property type="molecule type" value="Genomic_DNA"/>
</dbReference>
<dbReference type="InterPro" id="IPR023210">
    <property type="entry name" value="NADP_OxRdtase_dom"/>
</dbReference>
<dbReference type="PANTHER" id="PTHR43827:SF3">
    <property type="entry name" value="NADP-DEPENDENT OXIDOREDUCTASE DOMAIN-CONTAINING PROTEIN"/>
    <property type="match status" value="1"/>
</dbReference>
<organism evidence="5 6">
    <name type="scientific">Thioclava kandeliae</name>
    <dbReference type="NCBI Taxonomy" id="3070818"/>
    <lineage>
        <taxon>Bacteria</taxon>
        <taxon>Pseudomonadati</taxon>
        <taxon>Pseudomonadota</taxon>
        <taxon>Alphaproteobacteria</taxon>
        <taxon>Rhodobacterales</taxon>
        <taxon>Paracoccaceae</taxon>
        <taxon>Thioclava</taxon>
    </lineage>
</organism>
<dbReference type="PIRSF" id="PIRSF000097">
    <property type="entry name" value="AKR"/>
    <property type="match status" value="1"/>
</dbReference>
<evidence type="ECO:0000313" key="5">
    <source>
        <dbReference type="EMBL" id="MER5170388.1"/>
    </source>
</evidence>
<dbReference type="InterPro" id="IPR036812">
    <property type="entry name" value="NAD(P)_OxRdtase_dom_sf"/>
</dbReference>
<dbReference type="Gene3D" id="3.20.20.100">
    <property type="entry name" value="NADP-dependent oxidoreductase domain"/>
    <property type="match status" value="1"/>
</dbReference>
<evidence type="ECO:0000313" key="6">
    <source>
        <dbReference type="Proteomes" id="UP001438953"/>
    </source>
</evidence>
<dbReference type="PROSITE" id="PS00798">
    <property type="entry name" value="ALDOKETO_REDUCTASE_1"/>
    <property type="match status" value="1"/>
</dbReference>
<dbReference type="SUPFAM" id="SSF51430">
    <property type="entry name" value="NAD(P)-linked oxidoreductase"/>
    <property type="match status" value="1"/>
</dbReference>
<gene>
    <name evidence="5" type="ORF">VSX56_01250</name>
</gene>
<evidence type="ECO:0000259" key="4">
    <source>
        <dbReference type="Pfam" id="PF00248"/>
    </source>
</evidence>